<dbReference type="InterPro" id="IPR024083">
    <property type="entry name" value="Fumarase/histidase_N"/>
</dbReference>
<keyword evidence="1" id="KW-0456">Lyase</keyword>
<gene>
    <name evidence="1" type="ORF">CVO76_11730</name>
</gene>
<sequence length="61" mass="6723">MADSALSRVEFAALSRGEGTSLTLGPLDGRYREAVAPLIDFLSEAALNRDRVHVEVEWLIH</sequence>
<proteinExistence type="predicted"/>
<organism evidence="1 2">
    <name type="scientific">Arthrobacter agilis</name>
    <dbReference type="NCBI Taxonomy" id="37921"/>
    <lineage>
        <taxon>Bacteria</taxon>
        <taxon>Bacillati</taxon>
        <taxon>Actinomycetota</taxon>
        <taxon>Actinomycetes</taxon>
        <taxon>Micrococcales</taxon>
        <taxon>Micrococcaceae</taxon>
        <taxon>Arthrobacter</taxon>
    </lineage>
</organism>
<dbReference type="AlphaFoldDB" id="A0A2L0UG81"/>
<dbReference type="Proteomes" id="UP000239187">
    <property type="component" value="Chromosome"/>
</dbReference>
<dbReference type="EC" id="4.3.2.2" evidence="1"/>
<evidence type="ECO:0000313" key="2">
    <source>
        <dbReference type="Proteomes" id="UP000239187"/>
    </source>
</evidence>
<name>A0A2L0UG81_9MICC</name>
<protein>
    <submittedName>
        <fullName evidence="1">Adenylosuccinate lyase</fullName>
        <ecNumber evidence="1">4.3.2.2</ecNumber>
    </submittedName>
</protein>
<dbReference type="EMBL" id="CP024915">
    <property type="protein sequence ID" value="AUZ88232.1"/>
    <property type="molecule type" value="Genomic_DNA"/>
</dbReference>
<dbReference type="Gene3D" id="1.10.275.10">
    <property type="entry name" value="Fumarase/aspartase (N-terminal domain)"/>
    <property type="match status" value="1"/>
</dbReference>
<reference evidence="1 2" key="1">
    <citation type="submission" date="2017-11" db="EMBL/GenBank/DDBJ databases">
        <title>Draft genome of Arthrobacter agilis strain UMCV2, a plant growth-promoting rhizobacterium and biocontrol capacity of phytopathogenic fungi.</title>
        <authorList>
            <person name="Martinez-Camara R."/>
            <person name="Santoyo G."/>
            <person name="Moreno-Hagelsieb G."/>
            <person name="Valencia-Cantero E."/>
        </authorList>
    </citation>
    <scope>NUCLEOTIDE SEQUENCE [LARGE SCALE GENOMIC DNA]</scope>
    <source>
        <strain evidence="1 2">UMCV2</strain>
    </source>
</reference>
<feature type="non-terminal residue" evidence="1">
    <location>
        <position position="61"/>
    </location>
</feature>
<dbReference type="GO" id="GO:0016829">
    <property type="term" value="F:lyase activity"/>
    <property type="evidence" value="ECO:0007669"/>
    <property type="project" value="UniProtKB-KW"/>
</dbReference>
<evidence type="ECO:0000313" key="1">
    <source>
        <dbReference type="EMBL" id="AUZ88232.1"/>
    </source>
</evidence>
<accession>A0A2L0UG81</accession>